<feature type="domain" description="Alpha/beta hydrolase fold-3" evidence="2">
    <location>
        <begin position="95"/>
        <end position="309"/>
    </location>
</feature>
<evidence type="ECO:0000313" key="3">
    <source>
        <dbReference type="EMBL" id="OCH90783.1"/>
    </source>
</evidence>
<evidence type="ECO:0000259" key="2">
    <source>
        <dbReference type="Pfam" id="PF07859"/>
    </source>
</evidence>
<protein>
    <recommendedName>
        <fullName evidence="2">Alpha/beta hydrolase fold-3 domain-containing protein</fullName>
    </recommendedName>
</protein>
<dbReference type="AlphaFoldDB" id="A0A8E2ATQ0"/>
<proteinExistence type="predicted"/>
<name>A0A8E2ATQ0_9APHY</name>
<dbReference type="Gene3D" id="3.40.50.1820">
    <property type="entry name" value="alpha/beta hydrolase"/>
    <property type="match status" value="1"/>
</dbReference>
<dbReference type="Pfam" id="PF07859">
    <property type="entry name" value="Abhydrolase_3"/>
    <property type="match status" value="1"/>
</dbReference>
<gene>
    <name evidence="3" type="ORF">OBBRIDRAFT_730146</name>
</gene>
<keyword evidence="4" id="KW-1185">Reference proteome</keyword>
<dbReference type="OrthoDB" id="408631at2759"/>
<sequence length="337" mass="38201">MSQYTHLSEPDPEFAAQLNRLLQSSSADLDIEAVREFFNQDVSKRNEATYGRRLPHASEYQAQNHHLAVDGAEITLRSYTPIRDNEEAADLPLLYWIHGGGWQIGNLETDDYFLRIICVQFQIAVVNVDYRLVPEHKWPVSLNDAYAGLKWAARNASRLSVSLSKGFIVGGMSSGANMAAIIAHRVRDDPFFAERSFTGQILCIPLVVHPDAYPEEWKDELRSLEEHKDAPILSKQGLYKWYEEYGVIPTDSECSPLLYPSHKGLAPAYIQVCGLDPLRDEGFLYERLLRDASVKTKLDFYPGVPHGFHIVWPDIQQAVKYEHDLMAGLAWLLGRGD</sequence>
<dbReference type="InterPro" id="IPR050300">
    <property type="entry name" value="GDXG_lipolytic_enzyme"/>
</dbReference>
<dbReference type="EMBL" id="KV722398">
    <property type="protein sequence ID" value="OCH90783.1"/>
    <property type="molecule type" value="Genomic_DNA"/>
</dbReference>
<dbReference type="InterPro" id="IPR013094">
    <property type="entry name" value="AB_hydrolase_3"/>
</dbReference>
<dbReference type="PANTHER" id="PTHR48081">
    <property type="entry name" value="AB HYDROLASE SUPERFAMILY PROTEIN C4A8.06C"/>
    <property type="match status" value="1"/>
</dbReference>
<dbReference type="GO" id="GO:0016787">
    <property type="term" value="F:hydrolase activity"/>
    <property type="evidence" value="ECO:0007669"/>
    <property type="project" value="UniProtKB-KW"/>
</dbReference>
<accession>A0A8E2ATQ0</accession>
<dbReference type="Proteomes" id="UP000250043">
    <property type="component" value="Unassembled WGS sequence"/>
</dbReference>
<dbReference type="SUPFAM" id="SSF53474">
    <property type="entry name" value="alpha/beta-Hydrolases"/>
    <property type="match status" value="1"/>
</dbReference>
<reference evidence="3 4" key="1">
    <citation type="submission" date="2016-07" db="EMBL/GenBank/DDBJ databases">
        <title>Draft genome of the white-rot fungus Obba rivulosa 3A-2.</title>
        <authorList>
            <consortium name="DOE Joint Genome Institute"/>
            <person name="Miettinen O."/>
            <person name="Riley R."/>
            <person name="Acob R."/>
            <person name="Barry K."/>
            <person name="Cullen D."/>
            <person name="De Vries R."/>
            <person name="Hainaut M."/>
            <person name="Hatakka A."/>
            <person name="Henrissat B."/>
            <person name="Hilden K."/>
            <person name="Kuo R."/>
            <person name="Labutti K."/>
            <person name="Lipzen A."/>
            <person name="Makela M.R."/>
            <person name="Sandor L."/>
            <person name="Spatafora J.W."/>
            <person name="Grigoriev I.V."/>
            <person name="Hibbett D.S."/>
        </authorList>
    </citation>
    <scope>NUCLEOTIDE SEQUENCE [LARGE SCALE GENOMIC DNA]</scope>
    <source>
        <strain evidence="3 4">3A-2</strain>
    </source>
</reference>
<evidence type="ECO:0000313" key="4">
    <source>
        <dbReference type="Proteomes" id="UP000250043"/>
    </source>
</evidence>
<keyword evidence="1" id="KW-0378">Hydrolase</keyword>
<dbReference type="InterPro" id="IPR029058">
    <property type="entry name" value="AB_hydrolase_fold"/>
</dbReference>
<organism evidence="3 4">
    <name type="scientific">Obba rivulosa</name>
    <dbReference type="NCBI Taxonomy" id="1052685"/>
    <lineage>
        <taxon>Eukaryota</taxon>
        <taxon>Fungi</taxon>
        <taxon>Dikarya</taxon>
        <taxon>Basidiomycota</taxon>
        <taxon>Agaricomycotina</taxon>
        <taxon>Agaricomycetes</taxon>
        <taxon>Polyporales</taxon>
        <taxon>Gelatoporiaceae</taxon>
        <taxon>Obba</taxon>
    </lineage>
</organism>
<evidence type="ECO:0000256" key="1">
    <source>
        <dbReference type="ARBA" id="ARBA00022801"/>
    </source>
</evidence>
<dbReference type="PANTHER" id="PTHR48081:SF8">
    <property type="entry name" value="ALPHA_BETA HYDROLASE FOLD-3 DOMAIN-CONTAINING PROTEIN-RELATED"/>
    <property type="match status" value="1"/>
</dbReference>